<comment type="caution">
    <text evidence="4">The sequence shown here is derived from an EMBL/GenBank/DDBJ whole genome shotgun (WGS) entry which is preliminary data.</text>
</comment>
<gene>
    <name evidence="4" type="primary">LZTR1</name>
    <name evidence="4" type="ORF">SPIL2461_LOCUS5945</name>
</gene>
<keyword evidence="2" id="KW-1133">Transmembrane helix</keyword>
<dbReference type="GO" id="GO:0006508">
    <property type="term" value="P:proteolysis"/>
    <property type="evidence" value="ECO:0007669"/>
    <property type="project" value="InterPro"/>
</dbReference>
<dbReference type="GO" id="GO:0004190">
    <property type="term" value="F:aspartic-type endopeptidase activity"/>
    <property type="evidence" value="ECO:0007669"/>
    <property type="project" value="InterPro"/>
</dbReference>
<keyword evidence="2" id="KW-0812">Transmembrane</keyword>
<evidence type="ECO:0000256" key="2">
    <source>
        <dbReference type="SAM" id="Phobius"/>
    </source>
</evidence>
<dbReference type="Proteomes" id="UP000649617">
    <property type="component" value="Unassembled WGS sequence"/>
</dbReference>
<accession>A0A812MZM7</accession>
<dbReference type="PROSITE" id="PS00141">
    <property type="entry name" value="ASP_PROTEASE"/>
    <property type="match status" value="1"/>
</dbReference>
<proteinExistence type="predicted"/>
<feature type="compositionally biased region" description="Basic and acidic residues" evidence="1">
    <location>
        <begin position="1344"/>
        <end position="1360"/>
    </location>
</feature>
<evidence type="ECO:0000259" key="3">
    <source>
        <dbReference type="PROSITE" id="PS50175"/>
    </source>
</evidence>
<reference evidence="4" key="1">
    <citation type="submission" date="2021-02" db="EMBL/GenBank/DDBJ databases">
        <authorList>
            <person name="Dougan E. K."/>
            <person name="Rhodes N."/>
            <person name="Thang M."/>
            <person name="Chan C."/>
        </authorList>
    </citation>
    <scope>NUCLEOTIDE SEQUENCE</scope>
</reference>
<dbReference type="PROSITE" id="PS50175">
    <property type="entry name" value="ASP_PROT_RETROV"/>
    <property type="match status" value="1"/>
</dbReference>
<evidence type="ECO:0000313" key="4">
    <source>
        <dbReference type="EMBL" id="CAE7270706.1"/>
    </source>
</evidence>
<keyword evidence="2" id="KW-0472">Membrane</keyword>
<dbReference type="InterPro" id="IPR001969">
    <property type="entry name" value="Aspartic_peptidase_AS"/>
</dbReference>
<protein>
    <submittedName>
        <fullName evidence="4">LZTR1 protein</fullName>
    </submittedName>
</protein>
<sequence length="1672" mass="189234">MGQLQPGTNWYVRTDQKYLNPKTWTEFAEHSEKYIQKKLQQARIDDHYMLMLDENVQEVKMGRMNVSRVILLCPTTRYVDDYGGTEIQNNADSGFQELQAFEDFSGALGRMAGKCNFLTGRLFGKVGGQFLIVPYTFAKRRRALKDSSYRDDFEQCETAETWLAVSDYTPPMKLLDVALESGVAYMMNFNLHRDLVRRIYEFDLTEDADDCWYEDGEYEVRRLSEVDCAAYSHEDFPHNESPAHAVESDAVHDFDVFARDESLRDDHSSLHVNMWDDDDGHVSEGACAEDVCSECSLDELRIASSLWYDMESMEEASEFESDCSCDEELTPRLYCRAVIEEVPSGPERVEVILDSGADCTVLPLSYQAVGHKDSSASKTILLDAQGNKIEGGESRVFVNFEIDTPDEDSVISFKDSVVLGNVRQHLFCLGKLMKRGWVPVCDEYDSWYTQKGEAWFPVHWMELEYIHVTSALSIQHVYDCGERAEGPMLGPYAVEVEGPEQEVIMVNDVRLTQESALRELRLACRFLGISKNGSKATVWNRLKREVALAKLKVAVEASEIVKAEYAREPLVDALPERPSEELVLVHETTHVPKAPWCEACIASRSREDNYDDTEPHREFPVVSMDYMFTATQDNPLATHLILVDSQTKFVQATSIDGKGNRSLKYGVEDVVRLMNSLGYQRIGLRYDTEPAMKQIVGAVVGMQRIVQILQHTGHKIESEDPLFAWAYRHAAFLVSRFSVLKDGCTSFELVHGRSYKSKLLPFGAHVYAQHLPKSKVRGECWKPCVWLGRTTLGDLNIVSDAEGIHHARSARLAPGKFSTEMKGEEMPTGHGDNEGYMEADEVDLPFVKSWAKLDEAMDRVELNRLVKMGVLRPMSGNENLEGMTNLQSKYVRDWLFRPSEDGKSWSWVRRSRLVAKEYKFIDPLMENLYSPGSLACLQKVFAGLVCSSSRLCFYTGDIKDAYLIVPQRRPTFIRHESLIFELKFNLPGQRAGARDFYDKLAGILKSDNLESYEAAPALFIEPKRIGVSTHVDDFEVIAEASRVDCLKKKLTERSSLAQDMEDKLVELLGLQKATAKATPCPMNVNHNKDNPFGEGHLLEAISDASWAGERDKKSMSAMTVFLNGNLIHEKLKAGEFVTQILSSRSVDKADEWIQNEVRHELKRVVKVESKSTLQAIRQVILSACVFMEATQTAEGHSLTAVHVGSQGVTCLDSIKHMALMGMDEASVSVVTILVFLLLVMTLVICLAGLKFLRPPIQKHLRLRIQPLLNVVILILMMAAVPVRASESEDPKRKRHVSARSRISSESKKILAKWIRKYNSDQRDGHDVATTNRYAEEVSTWRAKFYADQRQRPGNDDDRRQRPGGNNDIKPSDKSTKKSKKSGPGVDDAARERLYEWMEENIEAADLAVNAAQSELQKKPDFVLGLRVYKAIYARAHSNIAHLDKPTRSALRALLNIIQHCKPMRLPLQIQNRHFAIIYTDAYYMAGDLRLKPGDDIPEGWQPHDFAQAENGWGAVIFPPGASDRAWYFEGRLPQEILKQFSSNTAFIYLLEAWLAIIAPLICEPILGTFYIQCCDNEAARHALITGVGKHQPLNCLISAHWTWHNRRGIAHRIERVPTKANLSDPISRFEDLPHGLLWSHIQLPQKAIAERCLKVIGDIHQRLECTISYPSP</sequence>
<organism evidence="4 5">
    <name type="scientific">Symbiodinium pilosum</name>
    <name type="common">Dinoflagellate</name>
    <dbReference type="NCBI Taxonomy" id="2952"/>
    <lineage>
        <taxon>Eukaryota</taxon>
        <taxon>Sar</taxon>
        <taxon>Alveolata</taxon>
        <taxon>Dinophyceae</taxon>
        <taxon>Suessiales</taxon>
        <taxon>Symbiodiniaceae</taxon>
        <taxon>Symbiodinium</taxon>
    </lineage>
</organism>
<name>A0A812MZM7_SYMPI</name>
<feature type="region of interest" description="Disordered" evidence="1">
    <location>
        <begin position="1344"/>
        <end position="1387"/>
    </location>
</feature>
<dbReference type="InterPro" id="IPR001995">
    <property type="entry name" value="Peptidase_A2_cat"/>
</dbReference>
<keyword evidence="5" id="KW-1185">Reference proteome</keyword>
<feature type="transmembrane region" description="Helical" evidence="2">
    <location>
        <begin position="1264"/>
        <end position="1284"/>
    </location>
</feature>
<evidence type="ECO:0000313" key="5">
    <source>
        <dbReference type="Proteomes" id="UP000649617"/>
    </source>
</evidence>
<evidence type="ECO:0000256" key="1">
    <source>
        <dbReference type="SAM" id="MobiDB-lite"/>
    </source>
</evidence>
<feature type="transmembrane region" description="Helical" evidence="2">
    <location>
        <begin position="1229"/>
        <end position="1252"/>
    </location>
</feature>
<dbReference type="OrthoDB" id="427668at2759"/>
<dbReference type="EMBL" id="CAJNIZ010008703">
    <property type="protein sequence ID" value="CAE7270706.1"/>
    <property type="molecule type" value="Genomic_DNA"/>
</dbReference>
<feature type="domain" description="Peptidase A2" evidence="3">
    <location>
        <begin position="349"/>
        <end position="363"/>
    </location>
</feature>